<gene>
    <name evidence="1" type="ORF">L3Q82_012869</name>
</gene>
<name>A0ACB8VZ32_9TELE</name>
<reference evidence="1" key="1">
    <citation type="submission" date="2022-04" db="EMBL/GenBank/DDBJ databases">
        <title>Jade perch genome.</title>
        <authorList>
            <person name="Chao B."/>
        </authorList>
    </citation>
    <scope>NUCLEOTIDE SEQUENCE</scope>
    <source>
        <strain evidence="1">CB-2022</strain>
    </source>
</reference>
<organism evidence="1 2">
    <name type="scientific">Scortum barcoo</name>
    <name type="common">barcoo grunter</name>
    <dbReference type="NCBI Taxonomy" id="214431"/>
    <lineage>
        <taxon>Eukaryota</taxon>
        <taxon>Metazoa</taxon>
        <taxon>Chordata</taxon>
        <taxon>Craniata</taxon>
        <taxon>Vertebrata</taxon>
        <taxon>Euteleostomi</taxon>
        <taxon>Actinopterygii</taxon>
        <taxon>Neopterygii</taxon>
        <taxon>Teleostei</taxon>
        <taxon>Neoteleostei</taxon>
        <taxon>Acanthomorphata</taxon>
        <taxon>Eupercaria</taxon>
        <taxon>Centrarchiformes</taxon>
        <taxon>Terapontoidei</taxon>
        <taxon>Terapontidae</taxon>
        <taxon>Scortum</taxon>
    </lineage>
</organism>
<protein>
    <submittedName>
        <fullName evidence="1">Uncharacterized protein</fullName>
    </submittedName>
</protein>
<evidence type="ECO:0000313" key="1">
    <source>
        <dbReference type="EMBL" id="KAI3360726.1"/>
    </source>
</evidence>
<comment type="caution">
    <text evidence="1">The sequence shown here is derived from an EMBL/GenBank/DDBJ whole genome shotgun (WGS) entry which is preliminary data.</text>
</comment>
<keyword evidence="2" id="KW-1185">Reference proteome</keyword>
<dbReference type="Proteomes" id="UP000831701">
    <property type="component" value="Chromosome 16"/>
</dbReference>
<accession>A0ACB8VZ32</accession>
<proteinExistence type="predicted"/>
<evidence type="ECO:0000313" key="2">
    <source>
        <dbReference type="Proteomes" id="UP000831701"/>
    </source>
</evidence>
<sequence length="253" mass="28274">MEANDDRASFTEQSGVRVTVIDEIQLKINRSRGDEVLKEGETVTLYCTVLFPPRTSAECSTFHHLEVTWFRDGHALTQSGPALQLDRLTAKDSGNYTCALKANVHTLSTPFILHVEAGEEGGDGKLPLIVGVVFGALLVLFVIVLVLCIIRRYFNKSVCLLQLVTAGLCFYSLKEMSHLIFRNILMLSERKRAADKHQMAVGAKLEQKRLDDLNCTVLPPSEQQGGHHHQETDRAVEEVSYASVQFKHKNQAR</sequence>
<dbReference type="EMBL" id="CM041546">
    <property type="protein sequence ID" value="KAI3360726.1"/>
    <property type="molecule type" value="Genomic_DNA"/>
</dbReference>